<reference evidence="6" key="1">
    <citation type="submission" date="2020-06" db="EMBL/GenBank/DDBJ databases">
        <title>Draft genome of Bugula neritina, a colonial animal packing powerful symbionts and potential medicines.</title>
        <authorList>
            <person name="Rayko M."/>
        </authorList>
    </citation>
    <scope>NUCLEOTIDE SEQUENCE [LARGE SCALE GENOMIC DNA]</scope>
    <source>
        <strain evidence="6">Kwan_BN1</strain>
    </source>
</reference>
<organism evidence="6 7">
    <name type="scientific">Bugula neritina</name>
    <name type="common">Brown bryozoan</name>
    <name type="synonym">Sertularia neritina</name>
    <dbReference type="NCBI Taxonomy" id="10212"/>
    <lineage>
        <taxon>Eukaryota</taxon>
        <taxon>Metazoa</taxon>
        <taxon>Spiralia</taxon>
        <taxon>Lophotrochozoa</taxon>
        <taxon>Bryozoa</taxon>
        <taxon>Gymnolaemata</taxon>
        <taxon>Cheilostomatida</taxon>
        <taxon>Flustrina</taxon>
        <taxon>Buguloidea</taxon>
        <taxon>Bugulidae</taxon>
        <taxon>Bugula</taxon>
    </lineage>
</organism>
<dbReference type="InterPro" id="IPR000859">
    <property type="entry name" value="CUB_dom"/>
</dbReference>
<evidence type="ECO:0000259" key="5">
    <source>
        <dbReference type="PROSITE" id="PS50060"/>
    </source>
</evidence>
<dbReference type="InterPro" id="IPR013320">
    <property type="entry name" value="ConA-like_dom_sf"/>
</dbReference>
<evidence type="ECO:0000256" key="2">
    <source>
        <dbReference type="PROSITE-ProRule" id="PRU00059"/>
    </source>
</evidence>
<keyword evidence="1" id="KW-1015">Disulfide bond</keyword>
<dbReference type="GO" id="GO:0016020">
    <property type="term" value="C:membrane"/>
    <property type="evidence" value="ECO:0007669"/>
    <property type="project" value="InterPro"/>
</dbReference>
<dbReference type="PROSITE" id="PS01180">
    <property type="entry name" value="CUB"/>
    <property type="match status" value="2"/>
</dbReference>
<dbReference type="EMBL" id="VXIV02002439">
    <property type="protein sequence ID" value="KAF6025627.1"/>
    <property type="molecule type" value="Genomic_DNA"/>
</dbReference>
<gene>
    <name evidence="6" type="ORF">EB796_016072</name>
</gene>
<feature type="compositionally biased region" description="Polar residues" evidence="3">
    <location>
        <begin position="1084"/>
        <end position="1097"/>
    </location>
</feature>
<dbReference type="SMART" id="SM00042">
    <property type="entry name" value="CUB"/>
    <property type="match status" value="2"/>
</dbReference>
<proteinExistence type="predicted"/>
<dbReference type="SMART" id="SM00137">
    <property type="entry name" value="MAM"/>
    <property type="match status" value="2"/>
</dbReference>
<feature type="compositionally biased region" description="Basic and acidic residues" evidence="3">
    <location>
        <begin position="1098"/>
        <end position="1111"/>
    </location>
</feature>
<dbReference type="Pfam" id="PF00629">
    <property type="entry name" value="MAM"/>
    <property type="match status" value="3"/>
</dbReference>
<dbReference type="Gene3D" id="2.60.120.200">
    <property type="match status" value="3"/>
</dbReference>
<evidence type="ECO:0000313" key="7">
    <source>
        <dbReference type="Proteomes" id="UP000593567"/>
    </source>
</evidence>
<dbReference type="InterPro" id="IPR035914">
    <property type="entry name" value="Sperma_CUB_dom_sf"/>
</dbReference>
<feature type="domain" description="MAM" evidence="5">
    <location>
        <begin position="111"/>
        <end position="320"/>
    </location>
</feature>
<feature type="domain" description="CUB" evidence="4">
    <location>
        <begin position="830"/>
        <end position="940"/>
    </location>
</feature>
<dbReference type="PROSITE" id="PS50060">
    <property type="entry name" value="MAM_2"/>
    <property type="match status" value="3"/>
</dbReference>
<dbReference type="Proteomes" id="UP000593567">
    <property type="component" value="Unassembled WGS sequence"/>
</dbReference>
<dbReference type="SUPFAM" id="SSF49854">
    <property type="entry name" value="Spermadhesin, CUB domain"/>
    <property type="match status" value="2"/>
</dbReference>
<dbReference type="Gene3D" id="2.60.120.290">
    <property type="entry name" value="Spermadhesin, CUB domain"/>
    <property type="match status" value="2"/>
</dbReference>
<accession>A0A7J7JHT6</accession>
<keyword evidence="7" id="KW-1185">Reference proteome</keyword>
<dbReference type="PANTHER" id="PTHR23282">
    <property type="entry name" value="APICAL ENDOSOMAL GLYCOPROTEIN PRECURSOR"/>
    <property type="match status" value="1"/>
</dbReference>
<evidence type="ECO:0000256" key="1">
    <source>
        <dbReference type="ARBA" id="ARBA00023157"/>
    </source>
</evidence>
<dbReference type="AlphaFoldDB" id="A0A7J7JHT6"/>
<name>A0A7J7JHT6_BUGNE</name>
<dbReference type="PANTHER" id="PTHR23282:SF101">
    <property type="entry name" value="MAM DOMAIN-CONTAINING PROTEIN"/>
    <property type="match status" value="1"/>
</dbReference>
<evidence type="ECO:0000256" key="3">
    <source>
        <dbReference type="SAM" id="MobiDB-lite"/>
    </source>
</evidence>
<comment type="caution">
    <text evidence="6">The sequence shown here is derived from an EMBL/GenBank/DDBJ whole genome shotgun (WGS) entry which is preliminary data.</text>
</comment>
<dbReference type="Pfam" id="PF00431">
    <property type="entry name" value="CUB"/>
    <property type="match status" value="2"/>
</dbReference>
<evidence type="ECO:0000259" key="4">
    <source>
        <dbReference type="PROSITE" id="PS01180"/>
    </source>
</evidence>
<dbReference type="PRINTS" id="PR00020">
    <property type="entry name" value="MAMDOMAIN"/>
</dbReference>
<sequence length="1111" mass="122080">MLRKEDGSPVRSLWSSSQTTNGWRVINIPFRYWERFRAKESGTADVLFTLSGSSPSVTKYKSQTNSVTLTFTSDSQTNLEGWRVRWVEIAPTTTSTTTTTTTTTPAPYGYFTCAFNMLLDLFCGISVDVLTSNYQWEQMSGPGPNYPATGPQSGDGYMIVISSTTSTVSLVLTLETVYRNGTKSISRNMTYSLLQIRKYIIWKLNSQSNCRPSSDTTATLNSRYVFNNDGCHSVEFSYLARGPNLGTFVVLYEEENSEGDETVVWSFDGQANDRWEVVTLQIQNHNPIMLKFVTKRTQLNDSFSGGDFAIDYVNLSPCEVATTTPKSIAENNAITMQTGTTGEIMSLNYPQPYTYPTQYRHTWMITSSNSARKKGNTDDSNKRIQLAIRDFFTEKSFDFVEIRDPIAGVLIANLSGEVKAQSFFTVGHKLTVVFSADDKLALKGFHMTWYEDNIPTTTTPTTTTTTPTTAAITTPHVRGQLECDFDVQLSLCVFSQPPAQGFKWETVGGFDASRVPEQDTSGSGFFLFVDSASQVLGNIAELFTELIENPSSCHSVSFSYSVAGSNIGSLRVVIQTVAGDNIQELWYTNEPTNGWTSQSIPFRYFTKFRLMFEATRRGADGESNFALDDISIPVTDCSGAPLVPPSTTSDATAYGYFACQFDTSNLCGLQIVPGSDFNWNYRQGSAPNIPITGPTEDKNGNAANGYIYIDSSLPEDGAVAAIQSPPIFSNDKCHRIQFSYHANGPNIGSLTMSLVQDGQVLSNWVSDSSSDISWRTVDRMYTVSGPFVITWEAKRIIQDGTFGGGDLALDDIRVSECEEGSSTVPTSDLVNGGVTDLVGETGDIKSPLYPSSYPSSYAHTWNIVGSDTTKRVALIVRDFQTEGCCDKVIITDPVTGEVTELSGNIPVNGVYYATTNTMTVLFTTDAQTTSSGFHFGWFLDDKSSTTLPSAGSADQQVDVTQAAAAPKLVTVGNDFTPNGTFEGMRPAPPQPFYENEPHYYSPVFNSLADGDSGHYSLGYYDHNNIVTSPLKKKRVYLNNEGQPTSGRRKHAKRIDSYRSDGYANHSKPPTPREKAIISLPDGQGNPQPENVELSSNHSGRDQLRLEVENSK</sequence>
<dbReference type="SUPFAM" id="SSF49899">
    <property type="entry name" value="Concanavalin A-like lectins/glucanases"/>
    <property type="match status" value="3"/>
</dbReference>
<protein>
    <submittedName>
        <fullName evidence="6">MAMDC4</fullName>
    </submittedName>
</protein>
<comment type="caution">
    <text evidence="2">Lacks conserved residue(s) required for the propagation of feature annotation.</text>
</comment>
<feature type="domain" description="MAM" evidence="5">
    <location>
        <begin position="481"/>
        <end position="639"/>
    </location>
</feature>
<evidence type="ECO:0000313" key="6">
    <source>
        <dbReference type="EMBL" id="KAF6025627.1"/>
    </source>
</evidence>
<dbReference type="CDD" id="cd06263">
    <property type="entry name" value="MAM"/>
    <property type="match status" value="2"/>
</dbReference>
<feature type="region of interest" description="Disordered" evidence="3">
    <location>
        <begin position="1038"/>
        <end position="1111"/>
    </location>
</feature>
<dbReference type="InterPro" id="IPR051560">
    <property type="entry name" value="MAM_domain-containing"/>
</dbReference>
<feature type="domain" description="CUB" evidence="4">
    <location>
        <begin position="318"/>
        <end position="452"/>
    </location>
</feature>
<dbReference type="InterPro" id="IPR000998">
    <property type="entry name" value="MAM_dom"/>
</dbReference>
<feature type="domain" description="MAM" evidence="5">
    <location>
        <begin position="657"/>
        <end position="819"/>
    </location>
</feature>
<dbReference type="CDD" id="cd00041">
    <property type="entry name" value="CUB"/>
    <property type="match status" value="2"/>
</dbReference>